<reference evidence="12 14" key="1">
    <citation type="journal article" date="2014" name="BMC Genomics">
        <title>Genome sequence of Anopheles sinensis provides insight into genetics basis of mosquito competence for malaria parasites.</title>
        <authorList>
            <person name="Zhou D."/>
            <person name="Zhang D."/>
            <person name="Ding G."/>
            <person name="Shi L."/>
            <person name="Hou Q."/>
            <person name="Ye Y."/>
            <person name="Xu Y."/>
            <person name="Zhou H."/>
            <person name="Xiong C."/>
            <person name="Li S."/>
            <person name="Yu J."/>
            <person name="Hong S."/>
            <person name="Yu X."/>
            <person name="Zou P."/>
            <person name="Chen C."/>
            <person name="Chang X."/>
            <person name="Wang W."/>
            <person name="Lv Y."/>
            <person name="Sun Y."/>
            <person name="Ma L."/>
            <person name="Shen B."/>
            <person name="Zhu C."/>
        </authorList>
    </citation>
    <scope>NUCLEOTIDE SEQUENCE [LARGE SCALE GENOMIC DNA]</scope>
</reference>
<keyword evidence="3" id="KW-0677">Repeat</keyword>
<dbReference type="OrthoDB" id="1405595at2759"/>
<sequence>MRVKKQEVETLSPMDYTRSSCKQNKIRAIQRTSKKEIIVEIQEVEINSPTPTPRSRTPEDDQHVTECMDYETDLVTNELEELQKLNEPVHTPKENDADESTLDQETEIPEEGNEASITNRECIKSGNSMDKETFELESLQPEGLEEESLEPVPVESESLDSEVLEEKPTEIGVLDPENLEQQEHFALEMLEEKDVNLEPLEMKFHLKPHDYTSKQPCSVAGSPPKTRPKPRRRTTNISGKALYKSLLMACDTCGKMIERNRLEGHRNKHMGIRPYSCPNEACNAAFHCKHARRLHVRCRHGNESFSCDICGRVYRARRDLLGHKREAHSEPKFECDICFKKFTTR</sequence>
<dbReference type="PROSITE" id="PS50157">
    <property type="entry name" value="ZINC_FINGER_C2H2_2"/>
    <property type="match status" value="2"/>
</dbReference>
<protein>
    <submittedName>
        <fullName evidence="12">AGAP004580-PA-like protein</fullName>
    </submittedName>
</protein>
<keyword evidence="2" id="KW-0479">Metal-binding</keyword>
<evidence type="ECO:0000256" key="2">
    <source>
        <dbReference type="ARBA" id="ARBA00022723"/>
    </source>
</evidence>
<proteinExistence type="predicted"/>
<evidence type="ECO:0000256" key="7">
    <source>
        <dbReference type="ARBA" id="ARBA00023163"/>
    </source>
</evidence>
<keyword evidence="7" id="KW-0804">Transcription</keyword>
<evidence type="ECO:0000256" key="6">
    <source>
        <dbReference type="ARBA" id="ARBA00023015"/>
    </source>
</evidence>
<keyword evidence="8" id="KW-0539">Nucleus</keyword>
<dbReference type="AlphaFoldDB" id="A0A084W5H8"/>
<name>A0A084W5H8_ANOSI</name>
<feature type="region of interest" description="Disordered" evidence="10">
    <location>
        <begin position="213"/>
        <end position="234"/>
    </location>
</feature>
<evidence type="ECO:0000256" key="5">
    <source>
        <dbReference type="ARBA" id="ARBA00022833"/>
    </source>
</evidence>
<evidence type="ECO:0000256" key="1">
    <source>
        <dbReference type="ARBA" id="ARBA00004123"/>
    </source>
</evidence>
<feature type="region of interest" description="Disordered" evidence="10">
    <location>
        <begin position="85"/>
        <end position="114"/>
    </location>
</feature>
<dbReference type="PROSITE" id="PS00028">
    <property type="entry name" value="ZINC_FINGER_C2H2_1"/>
    <property type="match status" value="2"/>
</dbReference>
<feature type="region of interest" description="Disordered" evidence="10">
    <location>
        <begin position="140"/>
        <end position="162"/>
    </location>
</feature>
<accession>A0A084W5H8</accession>
<dbReference type="GO" id="GO:0008270">
    <property type="term" value="F:zinc ion binding"/>
    <property type="evidence" value="ECO:0007669"/>
    <property type="project" value="UniProtKB-KW"/>
</dbReference>
<comment type="subcellular location">
    <subcellularLocation>
        <location evidence="1">Nucleus</location>
    </subcellularLocation>
</comment>
<evidence type="ECO:0000313" key="13">
    <source>
        <dbReference type="EnsemblMetazoa" id="ASIC013431-PA"/>
    </source>
</evidence>
<evidence type="ECO:0000313" key="12">
    <source>
        <dbReference type="EMBL" id="KFB45472.1"/>
    </source>
</evidence>
<feature type="compositionally biased region" description="Low complexity" evidence="10">
    <location>
        <begin position="44"/>
        <end position="55"/>
    </location>
</feature>
<evidence type="ECO:0000256" key="3">
    <source>
        <dbReference type="ARBA" id="ARBA00022737"/>
    </source>
</evidence>
<dbReference type="SMART" id="SM00355">
    <property type="entry name" value="ZnF_C2H2"/>
    <property type="match status" value="3"/>
</dbReference>
<evidence type="ECO:0000313" key="14">
    <source>
        <dbReference type="Proteomes" id="UP000030765"/>
    </source>
</evidence>
<dbReference type="InterPro" id="IPR036236">
    <property type="entry name" value="Znf_C2H2_sf"/>
</dbReference>
<dbReference type="Proteomes" id="UP000030765">
    <property type="component" value="Unassembled WGS sequence"/>
</dbReference>
<dbReference type="STRING" id="74873.A0A084W5H8"/>
<feature type="domain" description="C2H2-type" evidence="11">
    <location>
        <begin position="305"/>
        <end position="333"/>
    </location>
</feature>
<dbReference type="VEuPathDB" id="VectorBase:ASIC013431"/>
<feature type="region of interest" description="Disordered" evidence="10">
    <location>
        <begin position="44"/>
        <end position="63"/>
    </location>
</feature>
<dbReference type="InterPro" id="IPR013087">
    <property type="entry name" value="Znf_C2H2_type"/>
</dbReference>
<evidence type="ECO:0000259" key="11">
    <source>
        <dbReference type="PROSITE" id="PS50157"/>
    </source>
</evidence>
<evidence type="ECO:0000256" key="10">
    <source>
        <dbReference type="SAM" id="MobiDB-lite"/>
    </source>
</evidence>
<keyword evidence="6" id="KW-0805">Transcription regulation</keyword>
<gene>
    <name evidence="12" type="ORF">ZHAS_00013431</name>
</gene>
<organism evidence="12">
    <name type="scientific">Anopheles sinensis</name>
    <name type="common">Mosquito</name>
    <dbReference type="NCBI Taxonomy" id="74873"/>
    <lineage>
        <taxon>Eukaryota</taxon>
        <taxon>Metazoa</taxon>
        <taxon>Ecdysozoa</taxon>
        <taxon>Arthropoda</taxon>
        <taxon>Hexapoda</taxon>
        <taxon>Insecta</taxon>
        <taxon>Pterygota</taxon>
        <taxon>Neoptera</taxon>
        <taxon>Endopterygota</taxon>
        <taxon>Diptera</taxon>
        <taxon>Nematocera</taxon>
        <taxon>Culicoidea</taxon>
        <taxon>Culicidae</taxon>
        <taxon>Anophelinae</taxon>
        <taxon>Anopheles</taxon>
    </lineage>
</organism>
<dbReference type="SUPFAM" id="SSF57667">
    <property type="entry name" value="beta-beta-alpha zinc fingers"/>
    <property type="match status" value="2"/>
</dbReference>
<keyword evidence="5" id="KW-0862">Zinc</keyword>
<keyword evidence="4 9" id="KW-0863">Zinc-finger</keyword>
<keyword evidence="14" id="KW-1185">Reference proteome</keyword>
<feature type="domain" description="C2H2-type" evidence="11">
    <location>
        <begin position="275"/>
        <end position="305"/>
    </location>
</feature>
<evidence type="ECO:0000256" key="4">
    <source>
        <dbReference type="ARBA" id="ARBA00022771"/>
    </source>
</evidence>
<dbReference type="EMBL" id="KE525304">
    <property type="protein sequence ID" value="KFB45472.1"/>
    <property type="molecule type" value="Genomic_DNA"/>
</dbReference>
<evidence type="ECO:0000256" key="9">
    <source>
        <dbReference type="PROSITE-ProRule" id="PRU00042"/>
    </source>
</evidence>
<dbReference type="Gene3D" id="3.30.160.60">
    <property type="entry name" value="Classic Zinc Finger"/>
    <property type="match status" value="2"/>
</dbReference>
<dbReference type="PANTHER" id="PTHR47772">
    <property type="entry name" value="ZINC FINGER PROTEIN 200"/>
    <property type="match status" value="1"/>
</dbReference>
<dbReference type="OMA" id="HCKHARR"/>
<dbReference type="EnsemblMetazoa" id="ASIC013431-RA">
    <property type="protein sequence ID" value="ASIC013431-PA"/>
    <property type="gene ID" value="ASIC013431"/>
</dbReference>
<dbReference type="GO" id="GO:0005634">
    <property type="term" value="C:nucleus"/>
    <property type="evidence" value="ECO:0007669"/>
    <property type="project" value="UniProtKB-SubCell"/>
</dbReference>
<feature type="compositionally biased region" description="Acidic residues" evidence="10">
    <location>
        <begin position="96"/>
        <end position="113"/>
    </location>
</feature>
<dbReference type="PANTHER" id="PTHR47772:SF12">
    <property type="entry name" value="RB-ASSOCIATED KRAB ZINC FINGER-RELATED"/>
    <property type="match status" value="1"/>
</dbReference>
<dbReference type="EMBL" id="ATLV01020648">
    <property type="status" value="NOT_ANNOTATED_CDS"/>
    <property type="molecule type" value="Genomic_DNA"/>
</dbReference>
<evidence type="ECO:0000256" key="8">
    <source>
        <dbReference type="ARBA" id="ARBA00023242"/>
    </source>
</evidence>
<dbReference type="InterPro" id="IPR050636">
    <property type="entry name" value="C2H2-ZF_domain-containing"/>
</dbReference>
<reference evidence="13" key="2">
    <citation type="submission" date="2020-05" db="UniProtKB">
        <authorList>
            <consortium name="EnsemblMetazoa"/>
        </authorList>
    </citation>
    <scope>IDENTIFICATION</scope>
</reference>